<proteinExistence type="predicted"/>
<comment type="caution">
    <text evidence="3">The sequence shown here is derived from an EMBL/GenBank/DDBJ whole genome shotgun (WGS) entry which is preliminary data.</text>
</comment>
<dbReference type="Proteomes" id="UP000095059">
    <property type="component" value="Unassembled WGS sequence"/>
</dbReference>
<gene>
    <name evidence="3" type="ORF">A1Q5_05270</name>
</gene>
<evidence type="ECO:0000313" key="3">
    <source>
        <dbReference type="EMBL" id="OEF18911.1"/>
    </source>
</evidence>
<evidence type="ECO:0000313" key="4">
    <source>
        <dbReference type="Proteomes" id="UP000095059"/>
    </source>
</evidence>
<dbReference type="RefSeq" id="WP_017023349.1">
    <property type="nucleotide sequence ID" value="NZ_AJYJ02000058.1"/>
</dbReference>
<keyword evidence="4" id="KW-1185">Reference proteome</keyword>
<organism evidence="3 4">
    <name type="scientific">Aliivibrio logei 5S-186</name>
    <dbReference type="NCBI Taxonomy" id="626086"/>
    <lineage>
        <taxon>Bacteria</taxon>
        <taxon>Pseudomonadati</taxon>
        <taxon>Pseudomonadota</taxon>
        <taxon>Gammaproteobacteria</taxon>
        <taxon>Vibrionales</taxon>
        <taxon>Vibrionaceae</taxon>
        <taxon>Aliivibrio</taxon>
    </lineage>
</organism>
<keyword evidence="2" id="KW-0732">Signal</keyword>
<protein>
    <submittedName>
        <fullName evidence="3">Uncharacterized protein</fullName>
    </submittedName>
</protein>
<sequence length="321" mass="36693">MKNSNCVLSLTLLFFAFNVNSKVLELTKDENSKLEEIKGDFDYSPMVMDLNNISSEIYSLNSTKEELRNLEIRLKEKKTSFGDKLNQSFSNNEPESVSDKYYNEMKKFNVSIKENSQEIEALNSKIDTIKNNKSTLNETIKDVKLKRNSKLLVLKNKVRKRYINELKIPIMLSKSGSIICTIKDMDECLSQNENNIISAMLLSSGYTNVKNKKFTVNNATMNYSGMLNYDVNVEFVDYYDKNTDAYLNDLFESSNFKLILRSNLSDVNYIVDGLSIGRGKVLSTTINGGKHEVLAIYKSNKKIANINVIKDSDFTFNFVNN</sequence>
<name>A0ABX3AZ80_ALILO</name>
<feature type="signal peptide" evidence="2">
    <location>
        <begin position="1"/>
        <end position="21"/>
    </location>
</feature>
<accession>A0ABX3AZ80</accession>
<evidence type="ECO:0000256" key="2">
    <source>
        <dbReference type="SAM" id="SignalP"/>
    </source>
</evidence>
<reference evidence="3 4" key="1">
    <citation type="journal article" date="2012" name="Science">
        <title>Ecological populations of bacteria act as socially cohesive units of antibiotic production and resistance.</title>
        <authorList>
            <person name="Cordero O.X."/>
            <person name="Wildschutte H."/>
            <person name="Kirkup B."/>
            <person name="Proehl S."/>
            <person name="Ngo L."/>
            <person name="Hussain F."/>
            <person name="Le Roux F."/>
            <person name="Mincer T."/>
            <person name="Polz M.F."/>
        </authorList>
    </citation>
    <scope>NUCLEOTIDE SEQUENCE [LARGE SCALE GENOMIC DNA]</scope>
    <source>
        <strain evidence="3 4">5S-186</strain>
    </source>
</reference>
<dbReference type="EMBL" id="AJYJ02000058">
    <property type="protein sequence ID" value="OEF18911.1"/>
    <property type="molecule type" value="Genomic_DNA"/>
</dbReference>
<feature type="coiled-coil region" evidence="1">
    <location>
        <begin position="105"/>
        <end position="146"/>
    </location>
</feature>
<evidence type="ECO:0000256" key="1">
    <source>
        <dbReference type="SAM" id="Coils"/>
    </source>
</evidence>
<feature type="chain" id="PRO_5046404224" evidence="2">
    <location>
        <begin position="22"/>
        <end position="321"/>
    </location>
</feature>
<keyword evidence="1" id="KW-0175">Coiled coil</keyword>